<dbReference type="RefSeq" id="WP_136566597.1">
    <property type="nucleotide sequence ID" value="NZ_SNTZ01000004.1"/>
</dbReference>
<proteinExistence type="predicted"/>
<gene>
    <name evidence="1" type="ORF">EZV76_11040</name>
</gene>
<dbReference type="AlphaFoldDB" id="A0A4S8RND9"/>
<protein>
    <submittedName>
        <fullName evidence="1">Uncharacterized protein</fullName>
    </submittedName>
</protein>
<dbReference type="Proteomes" id="UP000310406">
    <property type="component" value="Unassembled WGS sequence"/>
</dbReference>
<dbReference type="OrthoDB" id="1139217at2"/>
<dbReference type="EMBL" id="SNTZ01000004">
    <property type="protein sequence ID" value="THV59352.1"/>
    <property type="molecule type" value="Genomic_DNA"/>
</dbReference>
<evidence type="ECO:0000313" key="2">
    <source>
        <dbReference type="Proteomes" id="UP000310406"/>
    </source>
</evidence>
<reference evidence="1 2" key="1">
    <citation type="submission" date="2019-03" db="EMBL/GenBank/DDBJ databases">
        <title>Muricauda SCR12 sp.nov, a marine bacterium isolated from Pacific Ocean:the Okinawa trough.</title>
        <authorList>
            <person name="Liu L."/>
        </authorList>
    </citation>
    <scope>NUCLEOTIDE SEQUENCE [LARGE SCALE GENOMIC DNA]</scope>
    <source>
        <strain evidence="1 2">SCR12</strain>
    </source>
</reference>
<comment type="caution">
    <text evidence="1">The sequence shown here is derived from an EMBL/GenBank/DDBJ whole genome shotgun (WGS) entry which is preliminary data.</text>
</comment>
<keyword evidence="2" id="KW-1185">Reference proteome</keyword>
<name>A0A4S8RND9_9FLAO</name>
<accession>A0A4S8RND9</accession>
<evidence type="ECO:0000313" key="1">
    <source>
        <dbReference type="EMBL" id="THV59352.1"/>
    </source>
</evidence>
<sequence length="139" mass="15939">MEDKGKIEGMEFWVDSDTIHCLIHKNFDCMVLEGSTLEIFKENIKALSNGEYLPLLINLTEVGRLKAFQLFGILSPCSPFGIKVPPRIFLVKSFFVKMVLGFFCVVNGNAFWNTIYVNAEKEIFHEGQRFGKINLINER</sequence>
<organism evidence="1 2">
    <name type="scientific">Flagellimonas alvinocaridis</name>
    <dbReference type="NCBI Taxonomy" id="2530200"/>
    <lineage>
        <taxon>Bacteria</taxon>
        <taxon>Pseudomonadati</taxon>
        <taxon>Bacteroidota</taxon>
        <taxon>Flavobacteriia</taxon>
        <taxon>Flavobacteriales</taxon>
        <taxon>Flavobacteriaceae</taxon>
        <taxon>Flagellimonas</taxon>
    </lineage>
</organism>